<dbReference type="Gene3D" id="3.40.910.10">
    <property type="entry name" value="Deoxyhypusine synthase"/>
    <property type="match status" value="1"/>
</dbReference>
<evidence type="ECO:0000256" key="5">
    <source>
        <dbReference type="ARBA" id="ARBA00012683"/>
    </source>
</evidence>
<proteinExistence type="inferred from homology"/>
<keyword evidence="6 9" id="KW-0808">Transferase</keyword>
<dbReference type="EMBL" id="AHZU02001513">
    <property type="protein sequence ID" value="KFG31552.1"/>
    <property type="molecule type" value="Genomic_DNA"/>
</dbReference>
<accession>A0A086JHD4</accession>
<dbReference type="Pfam" id="PF01916">
    <property type="entry name" value="DS"/>
    <property type="match status" value="1"/>
</dbReference>
<evidence type="ECO:0000256" key="4">
    <source>
        <dbReference type="ARBA" id="ARBA00009892"/>
    </source>
</evidence>
<organism evidence="9 10">
    <name type="scientific">Toxoplasma gondii GAB2-2007-GAL-DOM2</name>
    <dbReference type="NCBI Taxonomy" id="1130820"/>
    <lineage>
        <taxon>Eukaryota</taxon>
        <taxon>Sar</taxon>
        <taxon>Alveolata</taxon>
        <taxon>Apicomplexa</taxon>
        <taxon>Conoidasida</taxon>
        <taxon>Coccidia</taxon>
        <taxon>Eucoccidiorida</taxon>
        <taxon>Eimeriorina</taxon>
        <taxon>Sarcocystidae</taxon>
        <taxon>Toxoplasma</taxon>
    </lineage>
</organism>
<dbReference type="InterPro" id="IPR036982">
    <property type="entry name" value="Deoxyhypusine_synthase_sf"/>
</dbReference>
<dbReference type="InterPro" id="IPR029035">
    <property type="entry name" value="DHS-like_NAD/FAD-binding_dom"/>
</dbReference>
<comment type="similarity">
    <text evidence="4">Belongs to the deoxyhypusine synthase family.</text>
</comment>
<dbReference type="SUPFAM" id="SSF52467">
    <property type="entry name" value="DHS-like NAD/FAD-binding domain"/>
    <property type="match status" value="1"/>
</dbReference>
<name>A0A086JHD4_TOXGO</name>
<dbReference type="PANTHER" id="PTHR11703:SF0">
    <property type="entry name" value="DEOXYHYPUSINE SYNTHASE"/>
    <property type="match status" value="1"/>
</dbReference>
<dbReference type="OrthoDB" id="294378at2759"/>
<comment type="catalytic activity">
    <reaction evidence="1">
        <text>[eIF5A protein]-L-lysine + spermidine = [eIF5A protein]-deoxyhypusine + propane-1,3-diamine</text>
        <dbReference type="Rhea" id="RHEA:33299"/>
        <dbReference type="Rhea" id="RHEA-COMP:10143"/>
        <dbReference type="Rhea" id="RHEA-COMP:10144"/>
        <dbReference type="ChEBI" id="CHEBI:29969"/>
        <dbReference type="ChEBI" id="CHEBI:57484"/>
        <dbReference type="ChEBI" id="CHEBI:57834"/>
        <dbReference type="ChEBI" id="CHEBI:82657"/>
        <dbReference type="EC" id="2.5.1.46"/>
    </reaction>
</comment>
<dbReference type="VEuPathDB" id="ToxoDB:TGDOM2_235620"/>
<comment type="caution">
    <text evidence="9">The sequence shown here is derived from an EMBL/GenBank/DDBJ whole genome shotgun (WGS) entry which is preliminary data.</text>
</comment>
<sequence length="457" mass="50282">MLEFPRPAGFTMVMPASQGAPHGAIAAESQEKTNSCVSQECPASSETARQNPTAACLGGRESSVTCGEKQPTLFGCTYTTGSSRPPLVATDAVLVVSAPTPEDALVVHGVDFEKCRDLDSLLDSFERSGFQATQLGRAIREVRRMRAWRLSDEPIDEDDIGTEWEDLEKRRNTKCTIWLSFTSNMISSGLREVFVFLCKHKLIDVLVTSAGGVEEDFVKCLAPTVVGDFYLKGQDLRAKGWNRIGNLLVPNSNYCHFEDWIQPIFDKMVQEQNAKIKANMANSDFCVADAVWTPSSIIKRLGEEINDERSVLYWCAKNNIPVFCPGLTDGSLGDNLYFHSYRHKGLIVDIVQDVRNINDIATKCKKSGMIILGGGLPKHHTCNANLMRNGADFAVYINSGSEFDGSDSGARPDEAVSWGKITCEAKPVKVHGDATVLFPLVVAATFAKEFHEKQQKL</sequence>
<evidence type="ECO:0000256" key="1">
    <source>
        <dbReference type="ARBA" id="ARBA00000952"/>
    </source>
</evidence>
<evidence type="ECO:0000313" key="9">
    <source>
        <dbReference type="EMBL" id="KFG31552.1"/>
    </source>
</evidence>
<dbReference type="EC" id="2.5.1.46" evidence="5"/>
<evidence type="ECO:0000313" key="10">
    <source>
        <dbReference type="Proteomes" id="UP000028837"/>
    </source>
</evidence>
<dbReference type="AlphaFoldDB" id="A0A086JHD4"/>
<evidence type="ECO:0000256" key="6">
    <source>
        <dbReference type="ARBA" id="ARBA00022679"/>
    </source>
</evidence>
<dbReference type="Proteomes" id="UP000028837">
    <property type="component" value="Unassembled WGS sequence"/>
</dbReference>
<dbReference type="GO" id="GO:0034038">
    <property type="term" value="F:deoxyhypusine synthase activity"/>
    <property type="evidence" value="ECO:0007669"/>
    <property type="project" value="UniProtKB-EC"/>
</dbReference>
<comment type="cofactor">
    <cofactor evidence="2">
        <name>NAD(+)</name>
        <dbReference type="ChEBI" id="CHEBI:57540"/>
    </cofactor>
</comment>
<dbReference type="GO" id="GO:0005737">
    <property type="term" value="C:cytoplasm"/>
    <property type="evidence" value="ECO:0007669"/>
    <property type="project" value="TreeGrafter"/>
</dbReference>
<keyword evidence="8" id="KW-0386">Hypusine biosynthesis</keyword>
<dbReference type="NCBIfam" id="TIGR00321">
    <property type="entry name" value="dhys"/>
    <property type="match status" value="1"/>
</dbReference>
<evidence type="ECO:0000256" key="8">
    <source>
        <dbReference type="ARBA" id="ARBA00023256"/>
    </source>
</evidence>
<comment type="pathway">
    <text evidence="3">Protein modification; eIF5A hypusination.</text>
</comment>
<reference evidence="9 10" key="1">
    <citation type="submission" date="2014-02" db="EMBL/GenBank/DDBJ databases">
        <authorList>
            <person name="Sibley D."/>
            <person name="Venepally P."/>
            <person name="Karamycheva S."/>
            <person name="Hadjithomas M."/>
            <person name="Khan A."/>
            <person name="Brunk B."/>
            <person name="Roos D."/>
            <person name="Caler E."/>
            <person name="Lorenzi H."/>
        </authorList>
    </citation>
    <scope>NUCLEOTIDE SEQUENCE [LARGE SCALE GENOMIC DNA]</scope>
    <source>
        <strain evidence="9 10">GAB2-2007-GAL-DOM2</strain>
    </source>
</reference>
<gene>
    <name evidence="9" type="ORF">TGDOM2_235620</name>
</gene>
<evidence type="ECO:0000256" key="3">
    <source>
        <dbReference type="ARBA" id="ARBA00005041"/>
    </source>
</evidence>
<dbReference type="InterPro" id="IPR002773">
    <property type="entry name" value="Deoxyhypusine_synthase"/>
</dbReference>
<evidence type="ECO:0000256" key="7">
    <source>
        <dbReference type="ARBA" id="ARBA00023027"/>
    </source>
</evidence>
<protein>
    <recommendedName>
        <fullName evidence="5">deoxyhypusine synthase</fullName>
        <ecNumber evidence="5">2.5.1.46</ecNumber>
    </recommendedName>
</protein>
<keyword evidence="7" id="KW-0520">NAD</keyword>
<dbReference type="FunFam" id="3.40.910.10:FF:000001">
    <property type="entry name" value="Probable deoxyhypusine synthase"/>
    <property type="match status" value="1"/>
</dbReference>
<dbReference type="PANTHER" id="PTHR11703">
    <property type="entry name" value="DEOXYHYPUSINE SYNTHASE"/>
    <property type="match status" value="1"/>
</dbReference>
<evidence type="ECO:0000256" key="2">
    <source>
        <dbReference type="ARBA" id="ARBA00001911"/>
    </source>
</evidence>